<evidence type="ECO:0000256" key="11">
    <source>
        <dbReference type="HAMAP-Rule" id="MF_00354"/>
    </source>
</evidence>
<dbReference type="Pfam" id="PF01070">
    <property type="entry name" value="FMN_dh"/>
    <property type="match status" value="1"/>
</dbReference>
<sequence>MADISQRKQQHLELALQNESQGRGELFSDVQLPYKALPEIGLNDVSTEVELLGKKIKQPLIIGSMTGGVEHGKLINANLATAAAECGVAMGVGSQRAALVKDEVRETYTVVRKFAPEIVVFANMGAVQLNYGRGVEDCKQIVDMVNADGLYLHVNPMQEALQPEGDTNFRLLIPKIEKLIKEIQVPVFVKEVGSGIDVDAAQKLVEIGVSGIDVAGVGGTSWTWIEGKRLKNENLTKWFADFGYRTDELIPKLAMVKQKAKLVASGGIRSPIQGLKAHLLGADYYSAAWPFLRPAMESAEHTIALIKDWEKGLRIAMFGCGMEKWY</sequence>
<evidence type="ECO:0000256" key="9">
    <source>
        <dbReference type="ARBA" id="ARBA00023235"/>
    </source>
</evidence>
<name>A0A1F4ZTV2_9BACT</name>
<feature type="binding site" evidence="11">
    <location>
        <begin position="64"/>
        <end position="66"/>
    </location>
    <ligand>
        <name>FMN</name>
        <dbReference type="ChEBI" id="CHEBI:58210"/>
    </ligand>
</feature>
<feature type="binding site" evidence="11">
    <location>
        <begin position="288"/>
        <end position="289"/>
    </location>
    <ligand>
        <name>FMN</name>
        <dbReference type="ChEBI" id="CHEBI:58210"/>
    </ligand>
</feature>
<dbReference type="Proteomes" id="UP000176424">
    <property type="component" value="Unassembled WGS sequence"/>
</dbReference>
<protein>
    <recommendedName>
        <fullName evidence="11">Isopentenyl-diphosphate delta-isomerase</fullName>
        <shortName evidence="11">IPP isomerase</shortName>
        <ecNumber evidence="11">5.3.3.2</ecNumber>
    </recommendedName>
    <alternativeName>
        <fullName evidence="11">Isopentenyl diphosphate:dimethylallyl diphosphate isomerase</fullName>
    </alternativeName>
    <alternativeName>
        <fullName evidence="11">Isopentenyl pyrophosphate isomerase</fullName>
    </alternativeName>
    <alternativeName>
        <fullName evidence="11">Type 2 isopentenyl diphosphate isomerase</fullName>
        <shortName evidence="11">IDI-2</shortName>
    </alternativeName>
</protein>
<comment type="caution">
    <text evidence="13">The sequence shown here is derived from an EMBL/GenBank/DDBJ whole genome shotgun (WGS) entry which is preliminary data.</text>
</comment>
<evidence type="ECO:0000256" key="7">
    <source>
        <dbReference type="ARBA" id="ARBA00022857"/>
    </source>
</evidence>
<organism evidence="13 14">
    <name type="scientific">Candidatus Amesbacteria bacterium RIFOXYB1_FULL_44_23</name>
    <dbReference type="NCBI Taxonomy" id="1797263"/>
    <lineage>
        <taxon>Bacteria</taxon>
        <taxon>Candidatus Amesiibacteriota</taxon>
    </lineage>
</organism>
<keyword evidence="8 11" id="KW-0414">Isoprene biosynthesis</keyword>
<evidence type="ECO:0000313" key="13">
    <source>
        <dbReference type="EMBL" id="OGD09548.1"/>
    </source>
</evidence>
<keyword evidence="9 11" id="KW-0413">Isomerase</keyword>
<keyword evidence="3 11" id="KW-0285">Flavoprotein</keyword>
<dbReference type="InterPro" id="IPR000262">
    <property type="entry name" value="FMN-dep_DH"/>
</dbReference>
<comment type="cofactor">
    <cofactor evidence="11">
        <name>Mg(2+)</name>
        <dbReference type="ChEBI" id="CHEBI:18420"/>
    </cofactor>
</comment>
<reference evidence="13 14" key="1">
    <citation type="journal article" date="2016" name="Nat. Commun.">
        <title>Thousands of microbial genomes shed light on interconnected biogeochemical processes in an aquifer system.</title>
        <authorList>
            <person name="Anantharaman K."/>
            <person name="Brown C.T."/>
            <person name="Hug L.A."/>
            <person name="Sharon I."/>
            <person name="Castelle C.J."/>
            <person name="Probst A.J."/>
            <person name="Thomas B.C."/>
            <person name="Singh A."/>
            <person name="Wilkins M.J."/>
            <person name="Karaoz U."/>
            <person name="Brodie E.L."/>
            <person name="Williams K.H."/>
            <person name="Hubbard S.S."/>
            <person name="Banfield J.F."/>
        </authorList>
    </citation>
    <scope>NUCLEOTIDE SEQUENCE [LARGE SCALE GENOMIC DNA]</scope>
</reference>
<evidence type="ECO:0000259" key="12">
    <source>
        <dbReference type="Pfam" id="PF01070"/>
    </source>
</evidence>
<accession>A0A1F4ZTV2</accession>
<feature type="binding site" evidence="11">
    <location>
        <position position="158"/>
    </location>
    <ligand>
        <name>substrate</name>
    </ligand>
</feature>
<dbReference type="EC" id="5.3.3.2" evidence="11"/>
<proteinExistence type="inferred from homology"/>
<evidence type="ECO:0000256" key="10">
    <source>
        <dbReference type="ARBA" id="ARBA00025810"/>
    </source>
</evidence>
<evidence type="ECO:0000256" key="3">
    <source>
        <dbReference type="ARBA" id="ARBA00022630"/>
    </source>
</evidence>
<evidence type="ECO:0000256" key="1">
    <source>
        <dbReference type="ARBA" id="ARBA00001917"/>
    </source>
</evidence>
<dbReference type="PIRSF" id="PIRSF003314">
    <property type="entry name" value="IPP_isomerase"/>
    <property type="match status" value="1"/>
</dbReference>
<feature type="binding site" evidence="11">
    <location>
        <position position="94"/>
    </location>
    <ligand>
        <name>FMN</name>
        <dbReference type="ChEBI" id="CHEBI:58210"/>
    </ligand>
</feature>
<comment type="similarity">
    <text evidence="11">Belongs to the IPP isomerase type 2 family.</text>
</comment>
<feature type="binding site" evidence="11">
    <location>
        <position position="123"/>
    </location>
    <ligand>
        <name>FMN</name>
        <dbReference type="ChEBI" id="CHEBI:58210"/>
    </ligand>
</feature>
<dbReference type="GO" id="GO:0004452">
    <property type="term" value="F:isopentenyl-diphosphate delta-isomerase activity"/>
    <property type="evidence" value="ECO:0007669"/>
    <property type="project" value="UniProtKB-UniRule"/>
</dbReference>
<dbReference type="HAMAP" id="MF_00354">
    <property type="entry name" value="Idi_2"/>
    <property type="match status" value="1"/>
</dbReference>
<comment type="caution">
    <text evidence="11">Lacks conserved residue(s) required for the propagation of feature annotation.</text>
</comment>
<dbReference type="Gene3D" id="3.20.20.70">
    <property type="entry name" value="Aldolase class I"/>
    <property type="match status" value="1"/>
</dbReference>
<comment type="function">
    <text evidence="11">Involved in the biosynthesis of isoprenoids. Catalyzes the 1,3-allylic rearrangement of the homoallylic substrate isopentenyl (IPP) to its allylic isomer, dimethylallyl diphosphate (DMAPP).</text>
</comment>
<feature type="binding site" evidence="11">
    <location>
        <begin position="267"/>
        <end position="269"/>
    </location>
    <ligand>
        <name>FMN</name>
        <dbReference type="ChEBI" id="CHEBI:58210"/>
    </ligand>
</feature>
<dbReference type="GO" id="GO:0070402">
    <property type="term" value="F:NADPH binding"/>
    <property type="evidence" value="ECO:0007669"/>
    <property type="project" value="UniProtKB-UniRule"/>
</dbReference>
<dbReference type="InterPro" id="IPR011179">
    <property type="entry name" value="IPdP_isomerase"/>
</dbReference>
<comment type="cofactor">
    <cofactor evidence="1 11">
        <name>FMN</name>
        <dbReference type="ChEBI" id="CHEBI:58210"/>
    </cofactor>
</comment>
<dbReference type="GO" id="GO:0000287">
    <property type="term" value="F:magnesium ion binding"/>
    <property type="evidence" value="ECO:0007669"/>
    <property type="project" value="UniProtKB-UniRule"/>
</dbReference>
<dbReference type="GO" id="GO:0005737">
    <property type="term" value="C:cytoplasm"/>
    <property type="evidence" value="ECO:0007669"/>
    <property type="project" value="UniProtKB-SubCell"/>
</dbReference>
<dbReference type="GO" id="GO:0008299">
    <property type="term" value="P:isoprenoid biosynthetic process"/>
    <property type="evidence" value="ECO:0007669"/>
    <property type="project" value="UniProtKB-UniRule"/>
</dbReference>
<feature type="binding site" evidence="11">
    <location>
        <begin position="7"/>
        <end position="8"/>
    </location>
    <ligand>
        <name>substrate</name>
    </ligand>
</feature>
<dbReference type="InterPro" id="IPR013785">
    <property type="entry name" value="Aldolase_TIM"/>
</dbReference>
<evidence type="ECO:0000256" key="2">
    <source>
        <dbReference type="ARBA" id="ARBA00022490"/>
    </source>
</evidence>
<comment type="subcellular location">
    <subcellularLocation>
        <location evidence="11">Cytoplasm</location>
    </subcellularLocation>
</comment>
<evidence type="ECO:0000313" key="14">
    <source>
        <dbReference type="Proteomes" id="UP000176424"/>
    </source>
</evidence>
<dbReference type="AlphaFoldDB" id="A0A1F4ZTV2"/>
<feature type="binding site" evidence="11">
    <location>
        <position position="159"/>
    </location>
    <ligand>
        <name>Mg(2+)</name>
        <dbReference type="ChEBI" id="CHEBI:18420"/>
    </ligand>
</feature>
<keyword evidence="2 11" id="KW-0963">Cytoplasm</keyword>
<keyword evidence="6 11" id="KW-0460">Magnesium</keyword>
<dbReference type="EMBL" id="MEXR01000031">
    <property type="protein sequence ID" value="OGD09548.1"/>
    <property type="molecule type" value="Genomic_DNA"/>
</dbReference>
<dbReference type="NCBIfam" id="TIGR02151">
    <property type="entry name" value="IPP_isom_2"/>
    <property type="match status" value="1"/>
</dbReference>
<feature type="binding site" evidence="11">
    <location>
        <position position="220"/>
    </location>
    <ligand>
        <name>FMN</name>
        <dbReference type="ChEBI" id="CHEBI:58210"/>
    </ligand>
</feature>
<keyword evidence="7 11" id="KW-0521">NADP</keyword>
<dbReference type="GO" id="GO:0010181">
    <property type="term" value="F:FMN binding"/>
    <property type="evidence" value="ECO:0007669"/>
    <property type="project" value="UniProtKB-UniRule"/>
</dbReference>
<comment type="catalytic activity">
    <reaction evidence="11">
        <text>isopentenyl diphosphate = dimethylallyl diphosphate</text>
        <dbReference type="Rhea" id="RHEA:23284"/>
        <dbReference type="ChEBI" id="CHEBI:57623"/>
        <dbReference type="ChEBI" id="CHEBI:128769"/>
        <dbReference type="EC" id="5.3.3.2"/>
    </reaction>
</comment>
<feature type="binding site" evidence="11">
    <location>
        <begin position="94"/>
        <end position="96"/>
    </location>
    <ligand>
        <name>substrate</name>
    </ligand>
</feature>
<gene>
    <name evidence="11" type="primary">fni</name>
    <name evidence="13" type="ORF">A2397_03970</name>
</gene>
<evidence type="ECO:0000256" key="6">
    <source>
        <dbReference type="ARBA" id="ARBA00022842"/>
    </source>
</evidence>
<dbReference type="STRING" id="1797263.A2397_03970"/>
<keyword evidence="4 11" id="KW-0288">FMN</keyword>
<evidence type="ECO:0000256" key="5">
    <source>
        <dbReference type="ARBA" id="ARBA00022723"/>
    </source>
</evidence>
<evidence type="ECO:0000256" key="8">
    <source>
        <dbReference type="ARBA" id="ARBA00023229"/>
    </source>
</evidence>
<dbReference type="GO" id="GO:0016491">
    <property type="term" value="F:oxidoreductase activity"/>
    <property type="evidence" value="ECO:0007669"/>
    <property type="project" value="InterPro"/>
</dbReference>
<feature type="binding site" evidence="11">
    <location>
        <position position="190"/>
    </location>
    <ligand>
        <name>FMN</name>
        <dbReference type="ChEBI" id="CHEBI:58210"/>
    </ligand>
</feature>
<dbReference type="PANTHER" id="PTHR43665">
    <property type="entry name" value="ISOPENTENYL-DIPHOSPHATE DELTA-ISOMERASE"/>
    <property type="match status" value="1"/>
</dbReference>
<dbReference type="CDD" id="cd02811">
    <property type="entry name" value="IDI-2_FMN"/>
    <property type="match status" value="1"/>
</dbReference>
<keyword evidence="5 11" id="KW-0479">Metal-binding</keyword>
<dbReference type="SUPFAM" id="SSF51395">
    <property type="entry name" value="FMN-linked oxidoreductases"/>
    <property type="match status" value="1"/>
</dbReference>
<evidence type="ECO:0000256" key="4">
    <source>
        <dbReference type="ARBA" id="ARBA00022643"/>
    </source>
</evidence>
<comment type="subunit">
    <text evidence="10 11">Homooctamer. Dimer of tetramers.</text>
</comment>
<comment type="cofactor">
    <cofactor evidence="11">
        <name>NADPH</name>
        <dbReference type="ChEBI" id="CHEBI:57783"/>
    </cofactor>
</comment>
<feature type="domain" description="FMN-dependent dehydrogenase" evidence="12">
    <location>
        <begin position="174"/>
        <end position="324"/>
    </location>
</feature>
<dbReference type="PANTHER" id="PTHR43665:SF1">
    <property type="entry name" value="ISOPENTENYL-DIPHOSPHATE DELTA-ISOMERASE"/>
    <property type="match status" value="1"/>
</dbReference>